<evidence type="ECO:0000313" key="1">
    <source>
        <dbReference type="EMBL" id="UPW41563.1"/>
    </source>
</evidence>
<organism evidence="1">
    <name type="scientific">Peromfec virus RodF8_54</name>
    <dbReference type="NCBI Taxonomy" id="2929383"/>
    <lineage>
        <taxon>Viruses</taxon>
        <taxon>Monodnaviria</taxon>
        <taxon>Sangervirae</taxon>
        <taxon>Phixviricota</taxon>
        <taxon>Malgrandaviricetes</taxon>
        <taxon>Petitvirales</taxon>
        <taxon>Microviridae</taxon>
    </lineage>
</organism>
<protein>
    <submittedName>
        <fullName evidence="1">DNA pilot protein</fullName>
    </submittedName>
</protein>
<accession>A0A976R8R7</accession>
<dbReference type="EMBL" id="OM869628">
    <property type="protein sequence ID" value="UPW41563.1"/>
    <property type="molecule type" value="Genomic_DNA"/>
</dbReference>
<proteinExistence type="predicted"/>
<sequence>MLGNLISALSGTTFGGNASSGFSSLMNSPYLNPAGYASAFNASQSELERNWNAEQAELERNWNAEQAQIARDYNASEAQKQRDYEERLSNTAYSRAVADLKSVGLNPYLAINSGASTPSGAAASSSSAYGASARSNSARASGDSSQLVTSAMSLIARLAMFG</sequence>
<name>A0A976R8R7_9VIRU</name>
<reference evidence="1" key="1">
    <citation type="submission" date="2022-02" db="EMBL/GenBank/DDBJ databases">
        <title>Towards deciphering the DNA virus diversity associated with rodent species in the families Cricetidae and Heteromyidae.</title>
        <authorList>
            <person name="Lund M."/>
            <person name="Larsen B.B."/>
            <person name="Gryseels S."/>
            <person name="Kraberger S."/>
            <person name="Rowsey D.M."/>
            <person name="Steger L."/>
            <person name="Yule K.M."/>
            <person name="Upham N.S."/>
            <person name="Worobey M."/>
            <person name="Van Doorslaer K."/>
            <person name="Varsani A."/>
        </authorList>
    </citation>
    <scope>NUCLEOTIDE SEQUENCE</scope>
    <source>
        <strain evidence="1">NeonRodF8_54</strain>
    </source>
</reference>